<name>A0ABT3NA18_9BACT</name>
<keyword evidence="3" id="KW-1003">Cell membrane</keyword>
<feature type="transmembrane region" description="Helical" evidence="7">
    <location>
        <begin position="104"/>
        <end position="125"/>
    </location>
</feature>
<dbReference type="PROSITE" id="PS01246">
    <property type="entry name" value="UPF0003"/>
    <property type="match status" value="1"/>
</dbReference>
<comment type="subcellular location">
    <subcellularLocation>
        <location evidence="1">Cell membrane</location>
        <topology evidence="1">Multi-pass membrane protein</topology>
    </subcellularLocation>
</comment>
<evidence type="ECO:0000256" key="6">
    <source>
        <dbReference type="ARBA" id="ARBA00023136"/>
    </source>
</evidence>
<dbReference type="Proteomes" id="UP001209681">
    <property type="component" value="Unassembled WGS sequence"/>
</dbReference>
<protein>
    <submittedName>
        <fullName evidence="11">Mechanosensitive ion channel family protein</fullName>
    </submittedName>
</protein>
<feature type="transmembrane region" description="Helical" evidence="7">
    <location>
        <begin position="20"/>
        <end position="40"/>
    </location>
</feature>
<evidence type="ECO:0000256" key="7">
    <source>
        <dbReference type="SAM" id="Phobius"/>
    </source>
</evidence>
<keyword evidence="4 7" id="KW-0812">Transmembrane</keyword>
<dbReference type="InterPro" id="IPR011066">
    <property type="entry name" value="MscS_channel_C_sf"/>
</dbReference>
<accession>A0ABT3NA18</accession>
<feature type="domain" description="Mechanosensitive ion channel MscS C-terminal" evidence="9">
    <location>
        <begin position="263"/>
        <end position="351"/>
    </location>
</feature>
<dbReference type="SUPFAM" id="SSF82689">
    <property type="entry name" value="Mechanosensitive channel protein MscS (YggB), C-terminal domain"/>
    <property type="match status" value="1"/>
</dbReference>
<evidence type="ECO:0000256" key="3">
    <source>
        <dbReference type="ARBA" id="ARBA00022475"/>
    </source>
</evidence>
<comment type="caution">
    <text evidence="11">The sequence shown here is derived from an EMBL/GenBank/DDBJ whole genome shotgun (WGS) entry which is preliminary data.</text>
</comment>
<dbReference type="PANTHER" id="PTHR43634:SF2">
    <property type="entry name" value="LOW CONDUCTANCE MECHANOSENSITIVE CHANNEL YNAI"/>
    <property type="match status" value="1"/>
</dbReference>
<dbReference type="InterPro" id="IPR023408">
    <property type="entry name" value="MscS_beta-dom_sf"/>
</dbReference>
<feature type="transmembrane region" description="Helical" evidence="7">
    <location>
        <begin position="146"/>
        <end position="164"/>
    </location>
</feature>
<evidence type="ECO:0000313" key="12">
    <source>
        <dbReference type="Proteomes" id="UP001209681"/>
    </source>
</evidence>
<evidence type="ECO:0000256" key="2">
    <source>
        <dbReference type="ARBA" id="ARBA00008017"/>
    </source>
</evidence>
<evidence type="ECO:0000259" key="8">
    <source>
        <dbReference type="Pfam" id="PF00924"/>
    </source>
</evidence>
<dbReference type="InterPro" id="IPR049278">
    <property type="entry name" value="MS_channel_C"/>
</dbReference>
<comment type="similarity">
    <text evidence="2">Belongs to the MscS (TC 1.A.23) family.</text>
</comment>
<dbReference type="Pfam" id="PF21088">
    <property type="entry name" value="MS_channel_1st"/>
    <property type="match status" value="1"/>
</dbReference>
<evidence type="ECO:0000256" key="4">
    <source>
        <dbReference type="ARBA" id="ARBA00022692"/>
    </source>
</evidence>
<sequence length="382" mass="43159">MESLEEFIATTIDVWNNGFMGIPIARYLAAASILLFFLMLRRTVVQWSLNYLKKLSGKTSTRLDDEIVASLEPPIRLLPIILGIFLGLRFLQLEGSAALFSEKFVRSMIAFMIFWALLSAVPPIFRLMDHVKAHVGAALLDWAHKAVKVAIVVIGAATILDMWGIKVGPILAGFGLFGIAVALGAQDLFKNLISGILILTERRFGIGDWVHVEGVVEGTVEEIGFRSTRIRRFDKAPVFVPNARLSDNTLTNYSSMTHRRIFWTIGLEYRTTLESLRRIRDRIEAHLLENKAFVNPPEVPLFVRIDRFSDSSIDIMIYCFTRTTLWGEWLVAKESLALEIKAIVEQEGASFAFPSRSLYFENMPDTEQAQVFIPPAYQEKTL</sequence>
<dbReference type="Pfam" id="PF21082">
    <property type="entry name" value="MS_channel_3rd"/>
    <property type="match status" value="1"/>
</dbReference>
<reference evidence="11 12" key="1">
    <citation type="submission" date="2022-11" db="EMBL/GenBank/DDBJ databases">
        <title>Desulfobotulus tamanensis H1 sp. nov. - anaerobic, alkaliphilic, sulphate reducing bacterium isolated from terrestrial mud volcano.</title>
        <authorList>
            <person name="Frolova A."/>
            <person name="Merkel A.Y."/>
            <person name="Slobodkin A.I."/>
        </authorList>
    </citation>
    <scope>NUCLEOTIDE SEQUENCE [LARGE SCALE GENOMIC DNA]</scope>
    <source>
        <strain evidence="11 12">H1</strain>
    </source>
</reference>
<dbReference type="InterPro" id="IPR010920">
    <property type="entry name" value="LSM_dom_sf"/>
</dbReference>
<evidence type="ECO:0000259" key="9">
    <source>
        <dbReference type="Pfam" id="PF21082"/>
    </source>
</evidence>
<keyword evidence="12" id="KW-1185">Reference proteome</keyword>
<dbReference type="InterPro" id="IPR006685">
    <property type="entry name" value="MscS_channel_2nd"/>
</dbReference>
<feature type="domain" description="Mechanosensitive ion channel MscS" evidence="8">
    <location>
        <begin position="187"/>
        <end position="254"/>
    </location>
</feature>
<dbReference type="RefSeq" id="WP_265425227.1">
    <property type="nucleotide sequence ID" value="NZ_JAPFPW010000010.1"/>
</dbReference>
<evidence type="ECO:0000259" key="10">
    <source>
        <dbReference type="Pfam" id="PF21088"/>
    </source>
</evidence>
<feature type="transmembrane region" description="Helical" evidence="7">
    <location>
        <begin position="170"/>
        <end position="189"/>
    </location>
</feature>
<dbReference type="InterPro" id="IPR049142">
    <property type="entry name" value="MS_channel_1st"/>
</dbReference>
<dbReference type="SUPFAM" id="SSF82861">
    <property type="entry name" value="Mechanosensitive channel protein MscS (YggB), transmembrane region"/>
    <property type="match status" value="1"/>
</dbReference>
<dbReference type="Gene3D" id="3.30.70.100">
    <property type="match status" value="1"/>
</dbReference>
<dbReference type="InterPro" id="IPR045042">
    <property type="entry name" value="YnaI-like"/>
</dbReference>
<evidence type="ECO:0000256" key="5">
    <source>
        <dbReference type="ARBA" id="ARBA00022989"/>
    </source>
</evidence>
<dbReference type="Gene3D" id="2.30.30.60">
    <property type="match status" value="1"/>
</dbReference>
<organism evidence="11 12">
    <name type="scientific">Desulfobotulus pelophilus</name>
    <dbReference type="NCBI Taxonomy" id="2823377"/>
    <lineage>
        <taxon>Bacteria</taxon>
        <taxon>Pseudomonadati</taxon>
        <taxon>Thermodesulfobacteriota</taxon>
        <taxon>Desulfobacteria</taxon>
        <taxon>Desulfobacterales</taxon>
        <taxon>Desulfobacteraceae</taxon>
        <taxon>Desulfobotulus</taxon>
    </lineage>
</organism>
<keyword evidence="6 7" id="KW-0472">Membrane</keyword>
<evidence type="ECO:0000256" key="1">
    <source>
        <dbReference type="ARBA" id="ARBA00004651"/>
    </source>
</evidence>
<dbReference type="InterPro" id="IPR011014">
    <property type="entry name" value="MscS_channel_TM-2"/>
</dbReference>
<dbReference type="Gene3D" id="1.10.287.1260">
    <property type="match status" value="1"/>
</dbReference>
<dbReference type="SUPFAM" id="SSF50182">
    <property type="entry name" value="Sm-like ribonucleoproteins"/>
    <property type="match status" value="1"/>
</dbReference>
<evidence type="ECO:0000313" key="11">
    <source>
        <dbReference type="EMBL" id="MCW7754311.1"/>
    </source>
</evidence>
<feature type="domain" description="Mechanosensitive ion channel transmembrane helices 2/3" evidence="10">
    <location>
        <begin position="145"/>
        <end position="186"/>
    </location>
</feature>
<keyword evidence="5 7" id="KW-1133">Transmembrane helix</keyword>
<dbReference type="InterPro" id="IPR006686">
    <property type="entry name" value="MscS_channel_CS"/>
</dbReference>
<proteinExistence type="inferred from homology"/>
<dbReference type="Pfam" id="PF00924">
    <property type="entry name" value="MS_channel_2nd"/>
    <property type="match status" value="1"/>
</dbReference>
<gene>
    <name evidence="11" type="ORF">OOT00_09960</name>
</gene>
<dbReference type="EMBL" id="JAPFPW010000010">
    <property type="protein sequence ID" value="MCW7754311.1"/>
    <property type="molecule type" value="Genomic_DNA"/>
</dbReference>
<dbReference type="PANTHER" id="PTHR43634">
    <property type="entry name" value="OW CONDUCTANCE MECHANOSENSITIVE CHANNEL"/>
    <property type="match status" value="1"/>
</dbReference>